<evidence type="ECO:0000259" key="3">
    <source>
        <dbReference type="Pfam" id="PF07589"/>
    </source>
</evidence>
<dbReference type="AlphaFoldDB" id="A0A7X4KPZ7"/>
<feature type="signal peptide" evidence="2">
    <location>
        <begin position="1"/>
        <end position="25"/>
    </location>
</feature>
<evidence type="ECO:0000313" key="5">
    <source>
        <dbReference type="Proteomes" id="UP000450676"/>
    </source>
</evidence>
<dbReference type="RefSeq" id="WP_161075090.1">
    <property type="nucleotide sequence ID" value="NZ_CP086370.1"/>
</dbReference>
<dbReference type="NCBIfam" id="TIGR02595">
    <property type="entry name" value="PEP_CTERM"/>
    <property type="match status" value="1"/>
</dbReference>
<dbReference type="Proteomes" id="UP000450676">
    <property type="component" value="Unassembled WGS sequence"/>
</dbReference>
<dbReference type="EMBL" id="WWCU01000045">
    <property type="protein sequence ID" value="MYN10813.1"/>
    <property type="molecule type" value="Genomic_DNA"/>
</dbReference>
<gene>
    <name evidence="4" type="ORF">GTP77_26180</name>
</gene>
<dbReference type="InterPro" id="IPR013424">
    <property type="entry name" value="Ice-binding_C"/>
</dbReference>
<feature type="transmembrane region" description="Helical" evidence="1">
    <location>
        <begin position="216"/>
        <end position="233"/>
    </location>
</feature>
<keyword evidence="1" id="KW-0472">Membrane</keyword>
<proteinExistence type="predicted"/>
<evidence type="ECO:0000256" key="1">
    <source>
        <dbReference type="SAM" id="Phobius"/>
    </source>
</evidence>
<dbReference type="Pfam" id="PF07589">
    <property type="entry name" value="PEP-CTERM"/>
    <property type="match status" value="1"/>
</dbReference>
<keyword evidence="2" id="KW-0732">Signal</keyword>
<evidence type="ECO:0000256" key="2">
    <source>
        <dbReference type="SAM" id="SignalP"/>
    </source>
</evidence>
<name>A0A7X4KPZ7_9BURK</name>
<protein>
    <submittedName>
        <fullName evidence="4">PEPxxWA-CTERM sorting domain-containing protein</fullName>
    </submittedName>
</protein>
<keyword evidence="1" id="KW-1133">Transmembrane helix</keyword>
<accession>A0A7X4KPZ7</accession>
<feature type="chain" id="PRO_5031088175" evidence="2">
    <location>
        <begin position="26"/>
        <end position="240"/>
    </location>
</feature>
<evidence type="ECO:0000313" key="4">
    <source>
        <dbReference type="EMBL" id="MYN10813.1"/>
    </source>
</evidence>
<keyword evidence="5" id="KW-1185">Reference proteome</keyword>
<feature type="domain" description="Ice-binding protein C-terminal" evidence="3">
    <location>
        <begin position="212"/>
        <end position="237"/>
    </location>
</feature>
<organism evidence="4 5">
    <name type="scientific">Pseudoduganella aquatica</name>
    <dbReference type="NCBI Taxonomy" id="2660641"/>
    <lineage>
        <taxon>Bacteria</taxon>
        <taxon>Pseudomonadati</taxon>
        <taxon>Pseudomonadota</taxon>
        <taxon>Betaproteobacteria</taxon>
        <taxon>Burkholderiales</taxon>
        <taxon>Oxalobacteraceae</taxon>
        <taxon>Telluria group</taxon>
        <taxon>Pseudoduganella</taxon>
    </lineage>
</organism>
<dbReference type="NCBIfam" id="NF035944">
    <property type="entry name" value="PEPxxWA-CTERM"/>
    <property type="match status" value="1"/>
</dbReference>
<comment type="caution">
    <text evidence="4">The sequence shown here is derived from an EMBL/GenBank/DDBJ whole genome shotgun (WGS) entry which is preliminary data.</text>
</comment>
<sequence length="240" mass="25048">MMITLKWIGALCVAAGMALPNAVHAVSARASVSGFGIQLIDLSPTDGIAPAMRMDGVAIGAYISVFGPDGPETAQVADYGAVQRDYPFGSAFSSAAPDAFRSEITLDVRGFYTSAHSNHFVLEFELTPYTAAVFNADLAISTNGEYGYASYAEAFMGAHIYGAGNLGGSISTGNPGGDESSSDAIRFEVRTGSQPTKGGFNVGTYVYANAVPVPEPGTWAMLVAGLGIVGTAIRRQRRRR</sequence>
<reference evidence="4 5" key="1">
    <citation type="submission" date="2019-12" db="EMBL/GenBank/DDBJ databases">
        <title>Novel species isolated from a subtropical stream in China.</title>
        <authorList>
            <person name="Lu H."/>
        </authorList>
    </citation>
    <scope>NUCLEOTIDE SEQUENCE [LARGE SCALE GENOMIC DNA]</scope>
    <source>
        <strain evidence="4 5">FT127W</strain>
    </source>
</reference>
<keyword evidence="1" id="KW-0812">Transmembrane</keyword>